<evidence type="ECO:0000313" key="2">
    <source>
        <dbReference type="Proteomes" id="UP000308730"/>
    </source>
</evidence>
<name>A0A4S4N6F7_9APHY</name>
<evidence type="ECO:0000313" key="1">
    <source>
        <dbReference type="EMBL" id="THH33568.1"/>
    </source>
</evidence>
<dbReference type="PANTHER" id="PTHR42957:SF1">
    <property type="entry name" value="HELICASE MJ1565-RELATED"/>
    <property type="match status" value="1"/>
</dbReference>
<evidence type="ECO:0008006" key="3">
    <source>
        <dbReference type="Google" id="ProtNLM"/>
    </source>
</evidence>
<dbReference type="SUPFAM" id="SSF52540">
    <property type="entry name" value="P-loop containing nucleoside triphosphate hydrolases"/>
    <property type="match status" value="1"/>
</dbReference>
<dbReference type="PANTHER" id="PTHR42957">
    <property type="entry name" value="HELICASE MJ1565-RELATED"/>
    <property type="match status" value="1"/>
</dbReference>
<dbReference type="Proteomes" id="UP000308730">
    <property type="component" value="Unassembled WGS sequence"/>
</dbReference>
<organism evidence="1 2">
    <name type="scientific">Antrodiella citrinella</name>
    <dbReference type="NCBI Taxonomy" id="2447956"/>
    <lineage>
        <taxon>Eukaryota</taxon>
        <taxon>Fungi</taxon>
        <taxon>Dikarya</taxon>
        <taxon>Basidiomycota</taxon>
        <taxon>Agaricomycotina</taxon>
        <taxon>Agaricomycetes</taxon>
        <taxon>Polyporales</taxon>
        <taxon>Steccherinaceae</taxon>
        <taxon>Antrodiella</taxon>
    </lineage>
</organism>
<accession>A0A4S4N6F7</accession>
<dbReference type="AlphaFoldDB" id="A0A4S4N6F7"/>
<sequence length="492" mass="53691">MGLTIDHDAVVAKQVFEKDNSSDEEYSVVPSRQKILATSKTAKTNGEKLDYGEDDDNSEHTLLGHIELDTREATDHEVRTAPIFTRDAYIAAGGAVCFPQRGVLGTVLSMGDMPGTEGTKPDDSRLYVNSNAPFSALVCGVQGSGKSHTVSVLLEDMLIPKYSPLGKLEKPLSGLVLHFGEGGSLAQPSEAAWINMANNTSIITPKIKVFVSKSALKTMKAVYAKVGSNVQVEPLLFSQAELDVQAFLSMMAVGSSGAPPLYMSSIMSILHELGEDYTYAKFEAKLEDHKTKLNAQQLIGLNQRMELLESFLDKTSTRARAPPSRFAEGQLTIVDLSDPFLDPSQACSLFDIVTRLFVRANVGTGKVLILDEAHKYLASGSGFTRQLMTLIRMQRHLAMRVIISTQEPNVVPPILLDLCSVHILHRFSSPSWWEHVSKHVSTEMSSEEAFDRIVKLQTGQAILLAPSGLGTFSDSTMSGKPKSLGQFGRKWS</sequence>
<dbReference type="EMBL" id="SGPM01000004">
    <property type="protein sequence ID" value="THH33568.1"/>
    <property type="molecule type" value="Genomic_DNA"/>
</dbReference>
<reference evidence="1 2" key="1">
    <citation type="submission" date="2019-02" db="EMBL/GenBank/DDBJ databases">
        <title>Genome sequencing of the rare red list fungi Antrodiella citrinella (Flaviporus citrinellus).</title>
        <authorList>
            <person name="Buettner E."/>
            <person name="Kellner H."/>
        </authorList>
    </citation>
    <scope>NUCLEOTIDE SEQUENCE [LARGE SCALE GENOMIC DNA]</scope>
    <source>
        <strain evidence="1 2">DSM 108506</strain>
    </source>
</reference>
<gene>
    <name evidence="1" type="ORF">EUX98_g516</name>
</gene>
<comment type="caution">
    <text evidence="1">The sequence shown here is derived from an EMBL/GenBank/DDBJ whole genome shotgun (WGS) entry which is preliminary data.</text>
</comment>
<dbReference type="InterPro" id="IPR008571">
    <property type="entry name" value="HerA-like"/>
</dbReference>
<protein>
    <recommendedName>
        <fullName evidence="3">Zona occludens toxin N-terminal domain-containing protein</fullName>
    </recommendedName>
</protein>
<keyword evidence="2" id="KW-1185">Reference proteome</keyword>
<dbReference type="OrthoDB" id="2316594at2759"/>
<dbReference type="Gene3D" id="3.40.50.300">
    <property type="entry name" value="P-loop containing nucleotide triphosphate hydrolases"/>
    <property type="match status" value="1"/>
</dbReference>
<dbReference type="InterPro" id="IPR027417">
    <property type="entry name" value="P-loop_NTPase"/>
</dbReference>
<proteinExistence type="predicted"/>